<evidence type="ECO:0000313" key="2">
    <source>
        <dbReference type="Proteomes" id="UP000722485"/>
    </source>
</evidence>
<proteinExistence type="predicted"/>
<dbReference type="AlphaFoldDB" id="A0A9P5HA01"/>
<evidence type="ECO:0000313" key="1">
    <source>
        <dbReference type="EMBL" id="KAF7549438.1"/>
    </source>
</evidence>
<dbReference type="Proteomes" id="UP000722485">
    <property type="component" value="Unassembled WGS sequence"/>
</dbReference>
<gene>
    <name evidence="1" type="ORF">G7Z17_g6393</name>
</gene>
<reference evidence="1" key="1">
    <citation type="submission" date="2020-03" db="EMBL/GenBank/DDBJ databases">
        <title>Draft Genome Sequence of Cylindrodendrum hubeiense.</title>
        <authorList>
            <person name="Buettner E."/>
            <person name="Kellner H."/>
        </authorList>
    </citation>
    <scope>NUCLEOTIDE SEQUENCE</scope>
    <source>
        <strain evidence="1">IHI 201604</strain>
    </source>
</reference>
<sequence length="86" mass="9007">MALAQTFDPGPKFPIGPRDHIQMHIPSRPGPIPAVARGPRAMLIPGAVHGGSTPCPPATWLGGPNFQCLPGSFARVTPFIGHANLH</sequence>
<protein>
    <submittedName>
        <fullName evidence="1">Uncharacterized protein</fullName>
    </submittedName>
</protein>
<comment type="caution">
    <text evidence="1">The sequence shown here is derived from an EMBL/GenBank/DDBJ whole genome shotgun (WGS) entry which is preliminary data.</text>
</comment>
<keyword evidence="2" id="KW-1185">Reference proteome</keyword>
<dbReference type="EMBL" id="JAANBB010000122">
    <property type="protein sequence ID" value="KAF7549438.1"/>
    <property type="molecule type" value="Genomic_DNA"/>
</dbReference>
<name>A0A9P5HA01_9HYPO</name>
<accession>A0A9P5HA01</accession>
<organism evidence="1 2">
    <name type="scientific">Cylindrodendrum hubeiense</name>
    <dbReference type="NCBI Taxonomy" id="595255"/>
    <lineage>
        <taxon>Eukaryota</taxon>
        <taxon>Fungi</taxon>
        <taxon>Dikarya</taxon>
        <taxon>Ascomycota</taxon>
        <taxon>Pezizomycotina</taxon>
        <taxon>Sordariomycetes</taxon>
        <taxon>Hypocreomycetidae</taxon>
        <taxon>Hypocreales</taxon>
        <taxon>Nectriaceae</taxon>
        <taxon>Cylindrodendrum</taxon>
    </lineage>
</organism>